<organism evidence="1 2">
    <name type="scientific">Phrynosoma platyrhinos</name>
    <name type="common">Desert horned lizard</name>
    <dbReference type="NCBI Taxonomy" id="52577"/>
    <lineage>
        <taxon>Eukaryota</taxon>
        <taxon>Metazoa</taxon>
        <taxon>Chordata</taxon>
        <taxon>Craniata</taxon>
        <taxon>Vertebrata</taxon>
        <taxon>Euteleostomi</taxon>
        <taxon>Lepidosauria</taxon>
        <taxon>Squamata</taxon>
        <taxon>Bifurcata</taxon>
        <taxon>Unidentata</taxon>
        <taxon>Episquamata</taxon>
        <taxon>Toxicofera</taxon>
        <taxon>Iguania</taxon>
        <taxon>Phrynosomatidae</taxon>
        <taxon>Phrynosomatinae</taxon>
        <taxon>Phrynosoma</taxon>
    </lineage>
</organism>
<evidence type="ECO:0008006" key="3">
    <source>
        <dbReference type="Google" id="ProtNLM"/>
    </source>
</evidence>
<gene>
    <name evidence="1" type="ORF">JD844_006418</name>
</gene>
<dbReference type="InterPro" id="IPR029021">
    <property type="entry name" value="Prot-tyrosine_phosphatase-like"/>
</dbReference>
<dbReference type="SMART" id="SM01301">
    <property type="entry name" value="PTPlike_phytase"/>
    <property type="match status" value="2"/>
</dbReference>
<dbReference type="SUPFAM" id="SSF52799">
    <property type="entry name" value="(Phosphotyrosine protein) phosphatases II"/>
    <property type="match status" value="2"/>
</dbReference>
<keyword evidence="2" id="KW-1185">Reference proteome</keyword>
<accession>A0ABQ7T1F9</accession>
<evidence type="ECO:0000313" key="2">
    <source>
        <dbReference type="Proteomes" id="UP000826234"/>
    </source>
</evidence>
<sequence>MGTTASTAQQTVATATFENIHGNGTMDDRNSLSIHSFQTVGLHNNKAKSIITNKVAPVVITYNCREEFQIHDDLLKAGYTVGRITESTPEHYLVQGKYFMVRDVYSKLDVLNTASSCGAPNFRQAKGGYSVFGMGQPSLGGFRLILQKLQNEGHKQECIMFCVREEPVLFLPLDNDFMPYTPRGKENLHENLHSLQRGVKVENLELSIRKEIHDFAQLSENTYYVYNDIEHFKDEPHSVSIHCEEDIHVTEEVYKRPVFLLPSYRYHRLPLPVEGAPLEAQLDAFLSFLRESPNLFLLQDPSRPPPALLFSCQTGVGRTNLAMVLGTLVLYHRKGVLQKQDHSHLQSSKFLPRDRFQIIQNFIGTVPKGQQIVEEVDAAISVCSEMHDMREAIYENKKKLEAIGEDYQSQGVILALSQSPNSYDFSLAGNFDLIVVVTFTLPFQDVAGICPYQLSEANSTKEYFLQRTLQSLERYFYLIAFNYYLHEQYPLAFALDFSKWMCRHPELYRLQANINLSELTITGEQIIKGARVLVVDDRFSPDVLSTVKEMSVANFRRAIGSVLNYLTDAKRKYSHILWVNLREEVVLEGNEQTYTLREVCNLDQQITVPVMSPDQLEKLESVLKGDLLKSQKWIEVYLEQEKQMKMFKTCLTMQEVFNQHKSTCQGLAYKRIPIPDFCAPKEKDFDQLLEAMKAALAEDSRTAFVFNCHSGRGRTTTAMVIAVLTLWHFNGIPETAEDEIVSVPDAKYTKGEFEVVMKIVQLLPEGHRMKKEVDMALDTVSETMTPMHYHLREIIICTYRQLFKTDRYVSTW</sequence>
<dbReference type="InterPro" id="IPR050561">
    <property type="entry name" value="PTP"/>
</dbReference>
<dbReference type="PANTHER" id="PTHR23339">
    <property type="entry name" value="TYROSINE SPECIFIC PROTEIN PHOSPHATASE AND DUAL SPECIFICITY PROTEIN PHOSPHATASE"/>
    <property type="match status" value="1"/>
</dbReference>
<name>A0ABQ7T1F9_PHRPL</name>
<protein>
    <recommendedName>
        <fullName evidence="3">Paladin</fullName>
    </recommendedName>
</protein>
<comment type="caution">
    <text evidence="1">The sequence shown here is derived from an EMBL/GenBank/DDBJ whole genome shotgun (WGS) entry which is preliminary data.</text>
</comment>
<proteinExistence type="predicted"/>
<dbReference type="Proteomes" id="UP000826234">
    <property type="component" value="Unassembled WGS sequence"/>
</dbReference>
<reference evidence="1 2" key="1">
    <citation type="journal article" date="2022" name="Gigascience">
        <title>A chromosome-level genome assembly and annotation of the desert horned lizard, Phrynosoma platyrhinos, provides insight into chromosomal rearrangements among reptiles.</title>
        <authorList>
            <person name="Koochekian N."/>
            <person name="Ascanio A."/>
            <person name="Farleigh K."/>
            <person name="Card D.C."/>
            <person name="Schield D.R."/>
            <person name="Castoe T.A."/>
            <person name="Jezkova T."/>
        </authorList>
    </citation>
    <scope>NUCLEOTIDE SEQUENCE [LARGE SCALE GENOMIC DNA]</scope>
    <source>
        <strain evidence="1">NK-2021</strain>
    </source>
</reference>
<evidence type="ECO:0000313" key="1">
    <source>
        <dbReference type="EMBL" id="KAH0623547.1"/>
    </source>
</evidence>
<dbReference type="EMBL" id="JAIPUX010001880">
    <property type="protein sequence ID" value="KAH0623547.1"/>
    <property type="molecule type" value="Genomic_DNA"/>
</dbReference>
<dbReference type="Pfam" id="PF14566">
    <property type="entry name" value="PTPlike_phytase"/>
    <property type="match status" value="2"/>
</dbReference>
<dbReference type="Gene3D" id="3.90.190.10">
    <property type="entry name" value="Protein tyrosine phosphatase superfamily"/>
    <property type="match status" value="3"/>
</dbReference>